<proteinExistence type="predicted"/>
<feature type="transmembrane region" description="Helical" evidence="2">
    <location>
        <begin position="232"/>
        <end position="252"/>
    </location>
</feature>
<feature type="transmembrane region" description="Helical" evidence="2">
    <location>
        <begin position="258"/>
        <end position="275"/>
    </location>
</feature>
<protein>
    <recommendedName>
        <fullName evidence="5">Type VII secretion integral membrane protein EccD</fullName>
    </recommendedName>
</protein>
<dbReference type="EMBL" id="FMYH01000005">
    <property type="protein sequence ID" value="SDD09795.1"/>
    <property type="molecule type" value="Genomic_DNA"/>
</dbReference>
<feature type="transmembrane region" description="Helical" evidence="2">
    <location>
        <begin position="202"/>
        <end position="220"/>
    </location>
</feature>
<feature type="transmembrane region" description="Helical" evidence="2">
    <location>
        <begin position="409"/>
        <end position="430"/>
    </location>
</feature>
<feature type="transmembrane region" description="Helical" evidence="2">
    <location>
        <begin position="145"/>
        <end position="163"/>
    </location>
</feature>
<evidence type="ECO:0000256" key="2">
    <source>
        <dbReference type="SAM" id="Phobius"/>
    </source>
</evidence>
<sequence length="474" mass="47720">MSDTIATTRRVVLQFAEHHVDVLVPAHLRLSDALRSVGVDPGDPGVVVVASDGTPVDTSRSAVDVLEDGTVLHISARPPRGRAGSPPAPVAPGADGSGDGIGDAVRATALLPQIVLMVLAGVCALFVMTTSVFGSLATDDILSSTQQAIVATAFLGAGLGLALRPRVFQDGRNEMCLVIAAFLACAGGASAIDAALAQSHQLALATGLLCAGAVSAVGAVSTRRAGGDGLQMALVLAVVFGWCAVLALGALFLVLPAWAFAALALGCVPPALRALPSWSLQVPDTYLVDAEHVTRAALSVRGARPQPTPPLRNAVVLAAVRRGDRLLGSGIVTQAVVAAIATPVVLFGAAPTGLAHTAALILVVAVAVALVCIPRNARNVTSKTVPRAAAGAMLLTLVVRVVLDGQANLVGLAVAAIVVGLGLGFLAIPVARGHRSVAFSRLIDAVEGLAVMLALPAALASIGAIELVRSAFSR</sequence>
<feature type="compositionally biased region" description="Low complexity" evidence="1">
    <location>
        <begin position="76"/>
        <end position="85"/>
    </location>
</feature>
<accession>A0A1G6S0S7</accession>
<organism evidence="3 4">
    <name type="scientific">Sanguibacter gelidistatuariae</name>
    <dbReference type="NCBI Taxonomy" id="1814289"/>
    <lineage>
        <taxon>Bacteria</taxon>
        <taxon>Bacillati</taxon>
        <taxon>Actinomycetota</taxon>
        <taxon>Actinomycetes</taxon>
        <taxon>Micrococcales</taxon>
        <taxon>Sanguibacteraceae</taxon>
        <taxon>Sanguibacter</taxon>
    </lineage>
</organism>
<dbReference type="AlphaFoldDB" id="A0A1G6S0S7"/>
<feature type="transmembrane region" description="Helical" evidence="2">
    <location>
        <begin position="326"/>
        <end position="347"/>
    </location>
</feature>
<dbReference type="OrthoDB" id="3228560at2"/>
<feature type="region of interest" description="Disordered" evidence="1">
    <location>
        <begin position="76"/>
        <end position="95"/>
    </location>
</feature>
<name>A0A1G6S0S7_9MICO</name>
<dbReference type="Proteomes" id="UP000199039">
    <property type="component" value="Unassembled WGS sequence"/>
</dbReference>
<evidence type="ECO:0000313" key="3">
    <source>
        <dbReference type="EMBL" id="SDD09795.1"/>
    </source>
</evidence>
<evidence type="ECO:0000256" key="1">
    <source>
        <dbReference type="SAM" id="MobiDB-lite"/>
    </source>
</evidence>
<keyword evidence="4" id="KW-1185">Reference proteome</keyword>
<keyword evidence="2" id="KW-0812">Transmembrane</keyword>
<keyword evidence="2" id="KW-1133">Transmembrane helix</keyword>
<gene>
    <name evidence="3" type="ORF">SAMN05216410_2819</name>
</gene>
<dbReference type="RefSeq" id="WP_093184127.1">
    <property type="nucleotide sequence ID" value="NZ_FMYH01000005.1"/>
</dbReference>
<dbReference type="STRING" id="1814289.SAMN05216410_2819"/>
<reference evidence="3 4" key="1">
    <citation type="submission" date="2016-09" db="EMBL/GenBank/DDBJ databases">
        <authorList>
            <person name="Capua I."/>
            <person name="De Benedictis P."/>
            <person name="Joannis T."/>
            <person name="Lombin L.H."/>
            <person name="Cattoli G."/>
        </authorList>
    </citation>
    <scope>NUCLEOTIDE SEQUENCE [LARGE SCALE GENOMIC DNA]</scope>
    <source>
        <strain evidence="3 4">ISLP-3</strain>
    </source>
</reference>
<feature type="transmembrane region" description="Helical" evidence="2">
    <location>
        <begin position="175"/>
        <end position="196"/>
    </location>
</feature>
<feature type="transmembrane region" description="Helical" evidence="2">
    <location>
        <begin position="442"/>
        <end position="465"/>
    </location>
</feature>
<feature type="transmembrane region" description="Helical" evidence="2">
    <location>
        <begin position="353"/>
        <end position="373"/>
    </location>
</feature>
<evidence type="ECO:0008006" key="5">
    <source>
        <dbReference type="Google" id="ProtNLM"/>
    </source>
</evidence>
<evidence type="ECO:0000313" key="4">
    <source>
        <dbReference type="Proteomes" id="UP000199039"/>
    </source>
</evidence>
<feature type="transmembrane region" description="Helical" evidence="2">
    <location>
        <begin position="114"/>
        <end position="133"/>
    </location>
</feature>
<keyword evidence="2" id="KW-0472">Membrane</keyword>